<evidence type="ECO:0000259" key="5">
    <source>
        <dbReference type="PROSITE" id="PS50006"/>
    </source>
</evidence>
<dbReference type="RefSeq" id="XP_033650660.1">
    <property type="nucleotide sequence ID" value="XM_033799076.1"/>
</dbReference>
<feature type="domain" description="Fork-head" evidence="6">
    <location>
        <begin position="777"/>
        <end position="865"/>
    </location>
</feature>
<evidence type="ECO:0000256" key="4">
    <source>
        <dbReference type="SAM" id="MobiDB-lite"/>
    </source>
</evidence>
<evidence type="ECO:0000256" key="1">
    <source>
        <dbReference type="ARBA" id="ARBA00023125"/>
    </source>
</evidence>
<feature type="compositionally biased region" description="Acidic residues" evidence="4">
    <location>
        <begin position="382"/>
        <end position="397"/>
    </location>
</feature>
<dbReference type="InterPro" id="IPR001766">
    <property type="entry name" value="Fork_head_dom"/>
</dbReference>
<dbReference type="Pfam" id="PF00498">
    <property type="entry name" value="FHA"/>
    <property type="match status" value="1"/>
</dbReference>
<protein>
    <recommendedName>
        <fullName evidence="9">Fork-head domain-containing protein</fullName>
    </recommendedName>
</protein>
<dbReference type="SUPFAM" id="SSF49879">
    <property type="entry name" value="SMAD/FHA domain"/>
    <property type="match status" value="1"/>
</dbReference>
<feature type="region of interest" description="Disordered" evidence="4">
    <location>
        <begin position="175"/>
        <end position="208"/>
    </location>
</feature>
<feature type="compositionally biased region" description="Low complexity" evidence="4">
    <location>
        <begin position="919"/>
        <end position="936"/>
    </location>
</feature>
<evidence type="ECO:0000256" key="2">
    <source>
        <dbReference type="ARBA" id="ARBA00023242"/>
    </source>
</evidence>
<feature type="compositionally biased region" description="Low complexity" evidence="4">
    <location>
        <begin position="1243"/>
        <end position="1271"/>
    </location>
</feature>
<feature type="compositionally biased region" description="Pro residues" evidence="4">
    <location>
        <begin position="1057"/>
        <end position="1068"/>
    </location>
</feature>
<sequence>MPAPTEDPLPELAHSEPTANPGNPVSLEQHDMNDLMAPNSRAVESLLPPMALALPDAPQSETIHSTSNEHLPVQTPLPVSSMPLLDSSMSASTMEPLLPEPLEQQSQQELRQELQRQQGLEAFARLKFRDGSYYMHTYSVILGRDIEQSRREVRLRARAERRRMRDGRPRSVISETGGIVTAPMSTMTNGASVSHTSSSSRQQTDPNHVASQEVLIQGFQEVPDRLESQVPENPNECPLVPIHPSHANAVDGEIRSKGISRQHAKIEYNFDTGSWQMHVLGTNGLCHEGNYYGKGALVELNHGDAIGIGQVTFHFFLPDVALTEEQRARQESSSRPMSFSFENGLGQVEDEDWTDENSLSEHANVDPRHVYHMPERPHISDEDTPGDSDLAMEDVDDSSGSASPLTRPTSRKKRSQPIQPKPKQNRHQKLKLKLNTKTKGSDSTSMQPPPTKKDHPNLNSSMKRKHELDNGEGPSISKKAKAKLTEPDHGEGPSTSRKAKAKLKDLDNGEGPSSFASSSPSSSIKTKEKTKGVDNSEEPRISITGKGKAKELVNEASDQPTPSIETATDRQTAAPTPANASELASAETPVAPHDDGMEIDTPDLASGSKAEGPSSRPPRAESPIITLKTAEEAVGLEGVTLLDEEFIEKYSLPKVLRGLAMEQRRGPGRPPKDGVLSKRQRSQLVKYGKELDKAIALGVDIKNLPMTAAKPKVARPRKDTNATSAEGEEGEARETAEKGDGAALPADKKSKPSTSKPPRSPSPEMKREDYTKEQLQKPTLNYVVMVHEAISSSPDGQMNLQQIYHYMEKTWPYFKFEVPTNGWQSSVRHNLGQNKVFIRGDREGKGYFWKVDPNVSIEKLRNKRQPEDTQQGAHVQPQGFYHAPNSFPQYPSGSPFYNGGPPPPPPRVEAVQMHPRLPPSLARSAATAAPASQGPPAMKPYASPWGNGGGSAMQGVPRPFGSQPSPNPTGVSKPPPSGQYGVLLPSHLPQPIYPTYGAPNGHSGQSGTANGSPYGSMSRPSPYATAISPPTTSQPAQNGLTAPQKPNPSPSLTATQPHPPQPAPPQPAPAQSAPQPNFPQPTVAQHSPSQPHDSGRYPASLDRRMIHQLEAFRQTFLDKTPGTDKTESIKRVDNAIRAVVYPDAHPPLTQAENHLYNVMLQVPVIRDLLASRPTTNDLGVAAAAEAASDAAVTAAGSLPPASGASANPGPPAVSTAGVSSTSLPVASTAGSNSGGPPTSTADPSSGGLPPSTAGPSSAGSLASTTPAGSGSLLAPTVGPGPSTLSPAAGNVPNANATSENIPVPSHA</sequence>
<evidence type="ECO:0000256" key="3">
    <source>
        <dbReference type="PROSITE-ProRule" id="PRU00089"/>
    </source>
</evidence>
<dbReference type="InterPro" id="IPR036388">
    <property type="entry name" value="WH-like_DNA-bd_sf"/>
</dbReference>
<dbReference type="SMART" id="SM00339">
    <property type="entry name" value="FH"/>
    <property type="match status" value="1"/>
</dbReference>
<dbReference type="GO" id="GO:0005634">
    <property type="term" value="C:nucleus"/>
    <property type="evidence" value="ECO:0007669"/>
    <property type="project" value="UniProtKB-SubCell"/>
</dbReference>
<dbReference type="GeneID" id="54552251"/>
<feature type="compositionally biased region" description="Basic and acidic residues" evidence="4">
    <location>
        <begin position="730"/>
        <end position="750"/>
    </location>
</feature>
<feature type="compositionally biased region" description="Basic and acidic residues" evidence="4">
    <location>
        <begin position="363"/>
        <end position="381"/>
    </location>
</feature>
<name>A0A6A6J969_WESOR</name>
<feature type="compositionally biased region" description="Basic residues" evidence="4">
    <location>
        <begin position="423"/>
        <end position="436"/>
    </location>
</feature>
<evidence type="ECO:0008006" key="9">
    <source>
        <dbReference type="Google" id="ProtNLM"/>
    </source>
</evidence>
<dbReference type="CDD" id="cd00059">
    <property type="entry name" value="FH_FOX"/>
    <property type="match status" value="1"/>
</dbReference>
<dbReference type="InterPro" id="IPR030456">
    <property type="entry name" value="TF_fork_head_CS_2"/>
</dbReference>
<dbReference type="PROSITE" id="PS50039">
    <property type="entry name" value="FORK_HEAD_3"/>
    <property type="match status" value="1"/>
</dbReference>
<keyword evidence="8" id="KW-1185">Reference proteome</keyword>
<feature type="compositionally biased region" description="Low complexity" evidence="4">
    <location>
        <begin position="890"/>
        <end position="899"/>
    </location>
</feature>
<accession>A0A6A6J969</accession>
<dbReference type="InterPro" id="IPR008984">
    <property type="entry name" value="SMAD_FHA_dom_sf"/>
</dbReference>
<feature type="compositionally biased region" description="Basic and acidic residues" evidence="4">
    <location>
        <begin position="525"/>
        <end position="540"/>
    </location>
</feature>
<dbReference type="PANTHER" id="PTHR21712:SF29">
    <property type="entry name" value="PRE-RRNA-PROCESSING PROTEIN FHL1"/>
    <property type="match status" value="1"/>
</dbReference>
<keyword evidence="1 3" id="KW-0238">DNA-binding</keyword>
<feature type="compositionally biased region" description="Polar residues" evidence="4">
    <location>
        <begin position="556"/>
        <end position="574"/>
    </location>
</feature>
<feature type="compositionally biased region" description="Basic and acidic residues" evidence="4">
    <location>
        <begin position="662"/>
        <end position="676"/>
    </location>
</feature>
<dbReference type="Gene3D" id="2.60.200.20">
    <property type="match status" value="1"/>
</dbReference>
<feature type="compositionally biased region" description="Polar residues" evidence="4">
    <location>
        <begin position="1028"/>
        <end position="1041"/>
    </location>
</feature>
<feature type="domain" description="FHA" evidence="5">
    <location>
        <begin position="228"/>
        <end position="292"/>
    </location>
</feature>
<dbReference type="GO" id="GO:0060962">
    <property type="term" value="P:regulation of ribosomal protein gene transcription by RNA polymerase II"/>
    <property type="evidence" value="ECO:0007669"/>
    <property type="project" value="InterPro"/>
</dbReference>
<evidence type="ECO:0000259" key="6">
    <source>
        <dbReference type="PROSITE" id="PS50039"/>
    </source>
</evidence>
<evidence type="ECO:0000313" key="7">
    <source>
        <dbReference type="EMBL" id="KAF2273121.1"/>
    </source>
</evidence>
<dbReference type="OrthoDB" id="5402974at2759"/>
<dbReference type="Gene3D" id="1.10.10.10">
    <property type="entry name" value="Winged helix-like DNA-binding domain superfamily/Winged helix DNA-binding domain"/>
    <property type="match status" value="1"/>
</dbReference>
<feature type="compositionally biased region" description="Low complexity" evidence="4">
    <location>
        <begin position="1195"/>
        <end position="1207"/>
    </location>
</feature>
<feature type="region of interest" description="Disordered" evidence="4">
    <location>
        <begin position="1195"/>
        <end position="1307"/>
    </location>
</feature>
<dbReference type="EMBL" id="ML986513">
    <property type="protein sequence ID" value="KAF2273121.1"/>
    <property type="molecule type" value="Genomic_DNA"/>
</dbReference>
<feature type="region of interest" description="Disordered" evidence="4">
    <location>
        <begin position="659"/>
        <end position="681"/>
    </location>
</feature>
<feature type="compositionally biased region" description="Low complexity" evidence="4">
    <location>
        <begin position="512"/>
        <end position="523"/>
    </location>
</feature>
<feature type="region of interest" description="Disordered" evidence="4">
    <location>
        <begin position="352"/>
        <end position="626"/>
    </location>
</feature>
<organism evidence="7 8">
    <name type="scientific">Westerdykella ornata</name>
    <dbReference type="NCBI Taxonomy" id="318751"/>
    <lineage>
        <taxon>Eukaryota</taxon>
        <taxon>Fungi</taxon>
        <taxon>Dikarya</taxon>
        <taxon>Ascomycota</taxon>
        <taxon>Pezizomycotina</taxon>
        <taxon>Dothideomycetes</taxon>
        <taxon>Pleosporomycetidae</taxon>
        <taxon>Pleosporales</taxon>
        <taxon>Sporormiaceae</taxon>
        <taxon>Westerdykella</taxon>
    </lineage>
</organism>
<comment type="subcellular location">
    <subcellularLocation>
        <location evidence="3">Nucleus</location>
    </subcellularLocation>
</comment>
<feature type="DNA-binding region" description="Fork-head" evidence="3">
    <location>
        <begin position="777"/>
        <end position="865"/>
    </location>
</feature>
<keyword evidence="2 3" id="KW-0539">Nucleus</keyword>
<feature type="compositionally biased region" description="Polar residues" evidence="4">
    <location>
        <begin position="1082"/>
        <end position="1092"/>
    </location>
</feature>
<dbReference type="Pfam" id="PF00250">
    <property type="entry name" value="Forkhead"/>
    <property type="match status" value="1"/>
</dbReference>
<dbReference type="GO" id="GO:0003700">
    <property type="term" value="F:DNA-binding transcription factor activity"/>
    <property type="evidence" value="ECO:0007669"/>
    <property type="project" value="InterPro"/>
</dbReference>
<feature type="region of interest" description="Disordered" evidence="4">
    <location>
        <begin position="1"/>
        <end position="33"/>
    </location>
</feature>
<feature type="region of interest" description="Disordered" evidence="4">
    <location>
        <begin position="862"/>
        <end position="1098"/>
    </location>
</feature>
<feature type="compositionally biased region" description="Polar residues" evidence="4">
    <location>
        <begin position="1216"/>
        <end position="1242"/>
    </location>
</feature>
<proteinExistence type="predicted"/>
<feature type="compositionally biased region" description="Polar residues" evidence="4">
    <location>
        <begin position="398"/>
        <end position="408"/>
    </location>
</feature>
<dbReference type="InterPro" id="IPR036390">
    <property type="entry name" value="WH_DNA-bd_sf"/>
</dbReference>
<dbReference type="SUPFAM" id="SSF46785">
    <property type="entry name" value="Winged helix' DNA-binding domain"/>
    <property type="match status" value="1"/>
</dbReference>
<dbReference type="InterPro" id="IPR000253">
    <property type="entry name" value="FHA_dom"/>
</dbReference>
<feature type="region of interest" description="Disordered" evidence="4">
    <location>
        <begin position="710"/>
        <end position="771"/>
    </location>
</feature>
<dbReference type="Proteomes" id="UP000800097">
    <property type="component" value="Unassembled WGS sequence"/>
</dbReference>
<dbReference type="InterPro" id="IPR045178">
    <property type="entry name" value="Fhl1/FHA1"/>
</dbReference>
<evidence type="ECO:0000313" key="8">
    <source>
        <dbReference type="Proteomes" id="UP000800097"/>
    </source>
</evidence>
<dbReference type="PROSITE" id="PS00658">
    <property type="entry name" value="FORK_HEAD_2"/>
    <property type="match status" value="1"/>
</dbReference>
<dbReference type="PANTHER" id="PTHR21712">
    <property type="entry name" value="PRE-RRNA-PROCESSING PROTEIN FHL1"/>
    <property type="match status" value="1"/>
</dbReference>
<gene>
    <name evidence="7" type="ORF">EI97DRAFT_436365</name>
</gene>
<reference evidence="7" key="1">
    <citation type="journal article" date="2020" name="Stud. Mycol.">
        <title>101 Dothideomycetes genomes: a test case for predicting lifestyles and emergence of pathogens.</title>
        <authorList>
            <person name="Haridas S."/>
            <person name="Albert R."/>
            <person name="Binder M."/>
            <person name="Bloem J."/>
            <person name="Labutti K."/>
            <person name="Salamov A."/>
            <person name="Andreopoulos B."/>
            <person name="Baker S."/>
            <person name="Barry K."/>
            <person name="Bills G."/>
            <person name="Bluhm B."/>
            <person name="Cannon C."/>
            <person name="Castanera R."/>
            <person name="Culley D."/>
            <person name="Daum C."/>
            <person name="Ezra D."/>
            <person name="Gonzalez J."/>
            <person name="Henrissat B."/>
            <person name="Kuo A."/>
            <person name="Liang C."/>
            <person name="Lipzen A."/>
            <person name="Lutzoni F."/>
            <person name="Magnuson J."/>
            <person name="Mondo S."/>
            <person name="Nolan M."/>
            <person name="Ohm R."/>
            <person name="Pangilinan J."/>
            <person name="Park H.-J."/>
            <person name="Ramirez L."/>
            <person name="Alfaro M."/>
            <person name="Sun H."/>
            <person name="Tritt A."/>
            <person name="Yoshinaga Y."/>
            <person name="Zwiers L.-H."/>
            <person name="Turgeon B."/>
            <person name="Goodwin S."/>
            <person name="Spatafora J."/>
            <person name="Crous P."/>
            <person name="Grigoriev I."/>
        </authorList>
    </citation>
    <scope>NUCLEOTIDE SEQUENCE</scope>
    <source>
        <strain evidence="7">CBS 379.55</strain>
    </source>
</reference>
<dbReference type="GO" id="GO:0043565">
    <property type="term" value="F:sequence-specific DNA binding"/>
    <property type="evidence" value="ECO:0007669"/>
    <property type="project" value="InterPro"/>
</dbReference>
<dbReference type="PRINTS" id="PR00053">
    <property type="entry name" value="FORKHEAD"/>
</dbReference>
<dbReference type="PROSITE" id="PS50006">
    <property type="entry name" value="FHA_DOMAIN"/>
    <property type="match status" value="1"/>
</dbReference>
<feature type="compositionally biased region" description="Polar residues" evidence="4">
    <location>
        <begin position="1002"/>
        <end position="1019"/>
    </location>
</feature>